<keyword evidence="3" id="KW-0472">Membrane</keyword>
<accession>E7C5W1</accession>
<dbReference type="EMBL" id="GU567998">
    <property type="protein sequence ID" value="ADI22835.1"/>
    <property type="molecule type" value="Genomic_DNA"/>
</dbReference>
<dbReference type="InterPro" id="IPR001775">
    <property type="entry name" value="GspD/PilQ"/>
</dbReference>
<name>E7C5W1_9BACT</name>
<organism evidence="8">
    <name type="scientific">uncultured nuHF2 cluster bacterium HF0500_31B05</name>
    <dbReference type="NCBI Taxonomy" id="723589"/>
    <lineage>
        <taxon>Bacteria</taxon>
        <taxon>environmental samples</taxon>
    </lineage>
</organism>
<reference evidence="8" key="1">
    <citation type="submission" date="2010-01" db="EMBL/GenBank/DDBJ databases">
        <title>Genome fragments of uncultured bacteria from the North Pacific subtropical Gyre.</title>
        <authorList>
            <person name="Pham V.D."/>
            <person name="Delong E.F."/>
        </authorList>
    </citation>
    <scope>NUCLEOTIDE SEQUENCE</scope>
</reference>
<dbReference type="GO" id="GO:0016020">
    <property type="term" value="C:membrane"/>
    <property type="evidence" value="ECO:0007669"/>
    <property type="project" value="UniProtKB-SubCell"/>
</dbReference>
<feature type="signal peptide" evidence="6">
    <location>
        <begin position="1"/>
        <end position="24"/>
    </location>
</feature>
<dbReference type="InterPro" id="IPR050810">
    <property type="entry name" value="Bact_Secretion_Sys_Channel"/>
</dbReference>
<feature type="region of interest" description="Disordered" evidence="5">
    <location>
        <begin position="208"/>
        <end position="243"/>
    </location>
</feature>
<feature type="compositionally biased region" description="Polar residues" evidence="5">
    <location>
        <begin position="215"/>
        <end position="224"/>
    </location>
</feature>
<dbReference type="InterPro" id="IPR004846">
    <property type="entry name" value="T2SS/T3SS_dom"/>
</dbReference>
<dbReference type="Pfam" id="PF00263">
    <property type="entry name" value="Secretin"/>
    <property type="match status" value="1"/>
</dbReference>
<evidence type="ECO:0000313" key="8">
    <source>
        <dbReference type="EMBL" id="ADI22835.1"/>
    </source>
</evidence>
<evidence type="ECO:0000256" key="3">
    <source>
        <dbReference type="ARBA" id="ARBA00023136"/>
    </source>
</evidence>
<evidence type="ECO:0000256" key="2">
    <source>
        <dbReference type="ARBA" id="ARBA00022729"/>
    </source>
</evidence>
<dbReference type="AlphaFoldDB" id="E7C5W1"/>
<dbReference type="PANTHER" id="PTHR30332">
    <property type="entry name" value="PROBABLE GENERAL SECRETION PATHWAY PROTEIN D"/>
    <property type="match status" value="1"/>
</dbReference>
<keyword evidence="2 6" id="KW-0732">Signal</keyword>
<evidence type="ECO:0000259" key="7">
    <source>
        <dbReference type="Pfam" id="PF00263"/>
    </source>
</evidence>
<protein>
    <submittedName>
        <fullName evidence="8">Type II secretory pathway, component PulD</fullName>
    </submittedName>
</protein>
<sequence>MRNRRPAYFLLFLALLAAPFPLLATVDFVASPLSSRSKNIRMFQAADTRVMLPLGYDRDPSAVASMELRPGTIEARVYTKPNPDGGVSSVELALVQGLTAGYEFAVISIDDGSATDGLDEIYKGLKRLLKAGRKAPRGKPELGYEMVRLGNIEADRALALLKALGYSTVEFSSNSKTREKVFDIKGDKFAELPRVVKVINDSKTSLLEADRSGSARKQTTSKSKGVQGAPKLGGSHLHSTTTGSPQERLLIIFDKNEPEALEKLINVLHTQIDVPAQQIFIEALVIEVNTNRLRDIGVELTGSKNHVQGSFERSEGNPLTTLLFSRESFTDFLSLKGKLEALVEIGDAEILSSPSVLVLNDRQARVQVGRQIPIVRSTTPTAGTTVKGIEYFPIGIVLNLRPRINLDQSQVTIQIETIISSISTESATKLEDGVSEDISFAPIVDNRLVETYVRVADGTPFIIGGLLSTERLESKVGVPFLSAVPFLGHLFSRKRVENTQREVIVVITPHIVPLETRNFSYLIPKDSDLFDRFDTRLFRNAYRVRDDDIWDLKFIRQSPALQSLLTHVRKSARDNVMLQRTEPFKGLLAGEIPGEAVLVRRMLRDIVQKLEFGQVIETEKVFFFESSNIAGAGVDLVDRGLDEVVAPVLEVPERAVLLTFDAQNEVQPGRFFSYPSAVVQDTVVPTDETEFVAFLRQMNPVDDQGRPLRWTIVLANSSDVAQLQRVMVLKRLLELNGNLRLSLQSFPRRAADFVSHTCGHAQTVPSYRRRSSAAFLRDLAQPVLPCLRTYIQQHRRVRRTLHEIFETMKGALKEF</sequence>
<dbReference type="GO" id="GO:0009306">
    <property type="term" value="P:protein secretion"/>
    <property type="evidence" value="ECO:0007669"/>
    <property type="project" value="InterPro"/>
</dbReference>
<proteinExistence type="inferred from homology"/>
<evidence type="ECO:0000256" key="5">
    <source>
        <dbReference type="SAM" id="MobiDB-lite"/>
    </source>
</evidence>
<comment type="similarity">
    <text evidence="4">Belongs to the bacterial secretin family.</text>
</comment>
<feature type="domain" description="Type II/III secretion system secretin-like" evidence="7">
    <location>
        <begin position="342"/>
        <end position="512"/>
    </location>
</feature>
<evidence type="ECO:0000256" key="6">
    <source>
        <dbReference type="SAM" id="SignalP"/>
    </source>
</evidence>
<evidence type="ECO:0000256" key="1">
    <source>
        <dbReference type="ARBA" id="ARBA00004370"/>
    </source>
</evidence>
<comment type="subcellular location">
    <subcellularLocation>
        <location evidence="1">Membrane</location>
    </subcellularLocation>
</comment>
<dbReference type="GO" id="GO:0015627">
    <property type="term" value="C:type II protein secretion system complex"/>
    <property type="evidence" value="ECO:0007669"/>
    <property type="project" value="TreeGrafter"/>
</dbReference>
<feature type="chain" id="PRO_5003218089" evidence="6">
    <location>
        <begin position="25"/>
        <end position="815"/>
    </location>
</feature>
<dbReference type="PANTHER" id="PTHR30332:SF24">
    <property type="entry name" value="SECRETIN GSPD-RELATED"/>
    <property type="match status" value="1"/>
</dbReference>
<evidence type="ECO:0000256" key="4">
    <source>
        <dbReference type="RuleBase" id="RU004003"/>
    </source>
</evidence>
<dbReference type="PRINTS" id="PR00811">
    <property type="entry name" value="BCTERIALGSPD"/>
</dbReference>